<sequence length="119" mass="12832">MQWIETIGYKHCSQGGSAAAALSLQVSVNPQDRLRMFWEFGAQLQAKVQQMTNLPGCAMPANGPSSHPATLINLSGGGERNRTPEPNAGPATHQGLPDNQYEAIVKRAVFNISNNNVFL</sequence>
<dbReference type="AlphaFoldDB" id="A0AAV7PGX5"/>
<dbReference type="Proteomes" id="UP001066276">
    <property type="component" value="Chromosome 7"/>
</dbReference>
<accession>A0AAV7PGX5</accession>
<feature type="region of interest" description="Disordered" evidence="1">
    <location>
        <begin position="58"/>
        <end position="96"/>
    </location>
</feature>
<gene>
    <name evidence="2" type="ORF">NDU88_005048</name>
</gene>
<name>A0AAV7PGX5_PLEWA</name>
<protein>
    <submittedName>
        <fullName evidence="2">Uncharacterized protein</fullName>
    </submittedName>
</protein>
<comment type="caution">
    <text evidence="2">The sequence shown here is derived from an EMBL/GenBank/DDBJ whole genome shotgun (WGS) entry which is preliminary data.</text>
</comment>
<reference evidence="2" key="1">
    <citation type="journal article" date="2022" name="bioRxiv">
        <title>Sequencing and chromosome-scale assembly of the giantPleurodeles waltlgenome.</title>
        <authorList>
            <person name="Brown T."/>
            <person name="Elewa A."/>
            <person name="Iarovenko S."/>
            <person name="Subramanian E."/>
            <person name="Araus A.J."/>
            <person name="Petzold A."/>
            <person name="Susuki M."/>
            <person name="Suzuki K.-i.T."/>
            <person name="Hayashi T."/>
            <person name="Toyoda A."/>
            <person name="Oliveira C."/>
            <person name="Osipova E."/>
            <person name="Leigh N.D."/>
            <person name="Simon A."/>
            <person name="Yun M.H."/>
        </authorList>
    </citation>
    <scope>NUCLEOTIDE SEQUENCE</scope>
    <source>
        <strain evidence="2">20211129_DDA</strain>
        <tissue evidence="2">Liver</tissue>
    </source>
</reference>
<dbReference type="EMBL" id="JANPWB010000011">
    <property type="protein sequence ID" value="KAJ1126641.1"/>
    <property type="molecule type" value="Genomic_DNA"/>
</dbReference>
<organism evidence="2 3">
    <name type="scientific">Pleurodeles waltl</name>
    <name type="common">Iberian ribbed newt</name>
    <dbReference type="NCBI Taxonomy" id="8319"/>
    <lineage>
        <taxon>Eukaryota</taxon>
        <taxon>Metazoa</taxon>
        <taxon>Chordata</taxon>
        <taxon>Craniata</taxon>
        <taxon>Vertebrata</taxon>
        <taxon>Euteleostomi</taxon>
        <taxon>Amphibia</taxon>
        <taxon>Batrachia</taxon>
        <taxon>Caudata</taxon>
        <taxon>Salamandroidea</taxon>
        <taxon>Salamandridae</taxon>
        <taxon>Pleurodelinae</taxon>
        <taxon>Pleurodeles</taxon>
    </lineage>
</organism>
<proteinExistence type="predicted"/>
<evidence type="ECO:0000256" key="1">
    <source>
        <dbReference type="SAM" id="MobiDB-lite"/>
    </source>
</evidence>
<evidence type="ECO:0000313" key="3">
    <source>
        <dbReference type="Proteomes" id="UP001066276"/>
    </source>
</evidence>
<evidence type="ECO:0000313" key="2">
    <source>
        <dbReference type="EMBL" id="KAJ1126641.1"/>
    </source>
</evidence>
<keyword evidence="3" id="KW-1185">Reference proteome</keyword>